<dbReference type="AlphaFoldDB" id="A0A1R1XVF1"/>
<dbReference type="Proteomes" id="UP000187283">
    <property type="component" value="Unassembled WGS sequence"/>
</dbReference>
<dbReference type="OrthoDB" id="5718156at2759"/>
<organism evidence="2 3">
    <name type="scientific">Smittium culicis</name>
    <dbReference type="NCBI Taxonomy" id="133412"/>
    <lineage>
        <taxon>Eukaryota</taxon>
        <taxon>Fungi</taxon>
        <taxon>Fungi incertae sedis</taxon>
        <taxon>Zoopagomycota</taxon>
        <taxon>Kickxellomycotina</taxon>
        <taxon>Harpellomycetes</taxon>
        <taxon>Harpellales</taxon>
        <taxon>Legeriomycetaceae</taxon>
        <taxon>Smittium</taxon>
    </lineage>
</organism>
<proteinExistence type="predicted"/>
<evidence type="ECO:0000313" key="2">
    <source>
        <dbReference type="EMBL" id="OMJ18588.1"/>
    </source>
</evidence>
<dbReference type="EMBL" id="LSSN01003922">
    <property type="protein sequence ID" value="OMJ12533.1"/>
    <property type="molecule type" value="Genomic_DNA"/>
</dbReference>
<gene>
    <name evidence="2" type="ORF">AYI70_g5273</name>
    <name evidence="1" type="ORF">AYI70_g9054</name>
</gene>
<evidence type="ECO:0000313" key="1">
    <source>
        <dbReference type="EMBL" id="OMJ12533.1"/>
    </source>
</evidence>
<sequence length="102" mass="11611">MLTSPPLFALHFPPIFGTNYEEEYDSQSQEPRHSYDFVLLTEAKTKDPTLSDKLKNTEKCRTNIEFDLEGPNPTISGIADFIIISIQYSLPCLNLKISLDMI</sequence>
<evidence type="ECO:0000313" key="3">
    <source>
        <dbReference type="Proteomes" id="UP000187283"/>
    </source>
</evidence>
<dbReference type="EMBL" id="LSSN01001707">
    <property type="protein sequence ID" value="OMJ18588.1"/>
    <property type="molecule type" value="Genomic_DNA"/>
</dbReference>
<reference evidence="2 3" key="1">
    <citation type="submission" date="2017-01" db="EMBL/GenBank/DDBJ databases">
        <authorList>
            <person name="Mah S.A."/>
            <person name="Swanson W.J."/>
            <person name="Moy G.W."/>
            <person name="Vacquier V.D."/>
        </authorList>
    </citation>
    <scope>NUCLEOTIDE SEQUENCE [LARGE SCALE GENOMIC DNA]</scope>
    <source>
        <strain evidence="2 3">GSMNP</strain>
    </source>
</reference>
<protein>
    <submittedName>
        <fullName evidence="2">Uncharacterized protein</fullName>
    </submittedName>
</protein>
<accession>A0A1R1XVF1</accession>
<comment type="caution">
    <text evidence="2">The sequence shown here is derived from an EMBL/GenBank/DDBJ whole genome shotgun (WGS) entry which is preliminary data.</text>
</comment>
<name>A0A1R1XVF1_9FUNG</name>
<keyword evidence="3" id="KW-1185">Reference proteome</keyword>